<evidence type="ECO:0000256" key="2">
    <source>
        <dbReference type="ARBA" id="ARBA00022840"/>
    </source>
</evidence>
<dbReference type="OrthoDB" id="27015at2157"/>
<dbReference type="AlphaFoldDB" id="Q0W053"/>
<dbReference type="EMBL" id="AM114193">
    <property type="protein sequence ID" value="CAJ38240.1"/>
    <property type="molecule type" value="Genomic_DNA"/>
</dbReference>
<dbReference type="PROSITE" id="PS51146">
    <property type="entry name" value="KAIC"/>
    <property type="match status" value="1"/>
</dbReference>
<dbReference type="PANTHER" id="PTHR43637:SF1">
    <property type="entry name" value="UPF0273 PROTEIN TM_0370"/>
    <property type="match status" value="1"/>
</dbReference>
<dbReference type="PANTHER" id="PTHR43637">
    <property type="entry name" value="UPF0273 PROTEIN TM_0370"/>
    <property type="match status" value="1"/>
</dbReference>
<dbReference type="Gene3D" id="3.40.50.300">
    <property type="entry name" value="P-loop containing nucleotide triphosphate hydrolases"/>
    <property type="match status" value="1"/>
</dbReference>
<organism evidence="4 5">
    <name type="scientific">Methanocella arvoryzae (strain DSM 22066 / NBRC 105507 / MRE50)</name>
    <dbReference type="NCBI Taxonomy" id="351160"/>
    <lineage>
        <taxon>Archaea</taxon>
        <taxon>Methanobacteriati</taxon>
        <taxon>Methanobacteriota</taxon>
        <taxon>Stenosarchaea group</taxon>
        <taxon>Methanomicrobia</taxon>
        <taxon>Methanocellales</taxon>
        <taxon>Methanocellaceae</taxon>
        <taxon>Methanocella</taxon>
    </lineage>
</organism>
<dbReference type="InterPro" id="IPR014774">
    <property type="entry name" value="KaiC-like_dom"/>
</dbReference>
<name>Q0W053_METAR</name>
<dbReference type="GO" id="GO:0005524">
    <property type="term" value="F:ATP binding"/>
    <property type="evidence" value="ECO:0007669"/>
    <property type="project" value="UniProtKB-KW"/>
</dbReference>
<accession>Q0W053</accession>
<dbReference type="STRING" id="351160.LRC23"/>
<sequence length="254" mass="28015">MSPGGTGVTLEQVKTGVDGLDILLSGGFVKGSTILISGSYGSGKTLLALQYAFYQAQRGDKVLYVSTSEPVFKIRQFAGNLAFFDESLVRTGYSGIAGKKDRNHAGFVEFVESSMGIVTGIYFNDVSSLMEEIRDMVNSKGIQHLIIDPITTISMLYDSEADLRKDLLLMSAWLTRMGCTVLLTAEASDQKLLDVEKYLADCVIDLRSHMESDERRFSICIEKLRGNRQLMCSQQYLPGSDGIKMLTREQAVSE</sequence>
<dbReference type="SUPFAM" id="SSF52540">
    <property type="entry name" value="P-loop containing nucleoside triphosphate hydrolases"/>
    <property type="match status" value="1"/>
</dbReference>
<evidence type="ECO:0000259" key="3">
    <source>
        <dbReference type="PROSITE" id="PS51146"/>
    </source>
</evidence>
<reference evidence="4 5" key="1">
    <citation type="journal article" date="2006" name="Science">
        <title>Genome of rice cluster I archaea -- the key methane producers in the rice rhizosphere.</title>
        <authorList>
            <person name="Erkel C."/>
            <person name="Kube M."/>
            <person name="Reinhardt R."/>
            <person name="Liesack W."/>
        </authorList>
    </citation>
    <scope>NUCLEOTIDE SEQUENCE [LARGE SCALE GENOMIC DNA]</scope>
    <source>
        <strain evidence="5">DSM 22066 / NBRC 105507 / MRE50</strain>
    </source>
</reference>
<dbReference type="Pfam" id="PF06745">
    <property type="entry name" value="ATPase"/>
    <property type="match status" value="1"/>
</dbReference>
<proteinExistence type="predicted"/>
<dbReference type="PRINTS" id="PR01874">
    <property type="entry name" value="DNAREPAIRADA"/>
</dbReference>
<protein>
    <submittedName>
        <fullName evidence="4">ATPase (KaiC family)</fullName>
    </submittedName>
</protein>
<keyword evidence="1" id="KW-0547">Nucleotide-binding</keyword>
<dbReference type="InterPro" id="IPR010624">
    <property type="entry name" value="KaiC_dom"/>
</dbReference>
<feature type="domain" description="KaiC" evidence="3">
    <location>
        <begin position="11"/>
        <end position="254"/>
    </location>
</feature>
<dbReference type="eggNOG" id="arCOG01171">
    <property type="taxonomic scope" value="Archaea"/>
</dbReference>
<evidence type="ECO:0000313" key="5">
    <source>
        <dbReference type="Proteomes" id="UP000000663"/>
    </source>
</evidence>
<keyword evidence="2" id="KW-0067">ATP-binding</keyword>
<dbReference type="GeneID" id="5144412"/>
<dbReference type="RefSeq" id="WP_012034354.1">
    <property type="nucleotide sequence ID" value="NC_009464.1"/>
</dbReference>
<dbReference type="Proteomes" id="UP000000663">
    <property type="component" value="Chromosome"/>
</dbReference>
<keyword evidence="5" id="KW-1185">Reference proteome</keyword>
<evidence type="ECO:0000256" key="1">
    <source>
        <dbReference type="ARBA" id="ARBA00022741"/>
    </source>
</evidence>
<dbReference type="SMART" id="SM00382">
    <property type="entry name" value="AAA"/>
    <property type="match status" value="1"/>
</dbReference>
<gene>
    <name evidence="4" type="ORF">LRC23</name>
</gene>
<dbReference type="InterPro" id="IPR027417">
    <property type="entry name" value="P-loop_NTPase"/>
</dbReference>
<evidence type="ECO:0000313" key="4">
    <source>
        <dbReference type="EMBL" id="CAJ38240.1"/>
    </source>
</evidence>
<dbReference type="InterPro" id="IPR003593">
    <property type="entry name" value="AAA+_ATPase"/>
</dbReference>
<dbReference type="KEGG" id="rci:LRC23"/>